<evidence type="ECO:0008006" key="4">
    <source>
        <dbReference type="Google" id="ProtNLM"/>
    </source>
</evidence>
<keyword evidence="3" id="KW-1185">Reference proteome</keyword>
<organism evidence="2 3">
    <name type="scientific">Oerskovia merdavium</name>
    <dbReference type="NCBI Taxonomy" id="2762227"/>
    <lineage>
        <taxon>Bacteria</taxon>
        <taxon>Bacillati</taxon>
        <taxon>Actinomycetota</taxon>
        <taxon>Actinomycetes</taxon>
        <taxon>Micrococcales</taxon>
        <taxon>Cellulomonadaceae</taxon>
        <taxon>Oerskovia</taxon>
    </lineage>
</organism>
<evidence type="ECO:0000313" key="3">
    <source>
        <dbReference type="Proteomes" id="UP000655570"/>
    </source>
</evidence>
<evidence type="ECO:0000313" key="2">
    <source>
        <dbReference type="EMBL" id="MBD7980212.1"/>
    </source>
</evidence>
<reference evidence="2 3" key="1">
    <citation type="submission" date="2020-08" db="EMBL/GenBank/DDBJ databases">
        <title>A Genomic Blueprint of the Chicken Gut Microbiome.</title>
        <authorList>
            <person name="Gilroy R."/>
            <person name="Ravi A."/>
            <person name="Getino M."/>
            <person name="Pursley I."/>
            <person name="Horton D.L."/>
            <person name="Alikhan N.-F."/>
            <person name="Baker D."/>
            <person name="Gharbi K."/>
            <person name="Hall N."/>
            <person name="Watson M."/>
            <person name="Adriaenssens E.M."/>
            <person name="Foster-Nyarko E."/>
            <person name="Jarju S."/>
            <person name="Secka A."/>
            <person name="Antonio M."/>
            <person name="Oren A."/>
            <person name="Chaudhuri R."/>
            <person name="La Ragione R.M."/>
            <person name="Hildebrand F."/>
            <person name="Pallen M.J."/>
        </authorList>
    </citation>
    <scope>NUCLEOTIDE SEQUENCE [LARGE SCALE GENOMIC DNA]</scope>
    <source>
        <strain evidence="2 3">Sa2CUA9</strain>
    </source>
</reference>
<comment type="caution">
    <text evidence="2">The sequence shown here is derived from an EMBL/GenBank/DDBJ whole genome shotgun (WGS) entry which is preliminary data.</text>
</comment>
<dbReference type="Proteomes" id="UP000655570">
    <property type="component" value="Unassembled WGS sequence"/>
</dbReference>
<name>A0ABR8TWR1_9CELL</name>
<protein>
    <recommendedName>
        <fullName evidence="4">Transposase</fullName>
    </recommendedName>
</protein>
<dbReference type="EMBL" id="JACSQF010000004">
    <property type="protein sequence ID" value="MBD7980212.1"/>
    <property type="molecule type" value="Genomic_DNA"/>
</dbReference>
<gene>
    <name evidence="2" type="ORF">H9641_05695</name>
</gene>
<dbReference type="RefSeq" id="WP_225220033.1">
    <property type="nucleotide sequence ID" value="NZ_JACSQF010000004.1"/>
</dbReference>
<accession>A0ABR8TWR1</accession>
<sequence>MTDTEKMTLRAIERTVVALSPKSRRLLGIPEWWMSNPPERGRLYKRIRDTFAALVEATHEGIHVDHDHAMRVNGDTGEVDPCPPGCPAVDMAPDEIATAIVQASLPRTLRRTRGIAIDGTDFESFATSYSHGYRGPEGQVCADPDAGWGKRTPTSRRPTEHYVGYELHLAAHIPRPGEAPIPTLCAGMVLRPGVTDRGPAALALTRAIQSFCEIDEALFDRGYTTARPENFARPLRQLGIDVTMDLHTSQRGVRPGPAPGTIWLDGHLYSDAIPDALRDIRPPAPYARAGDKARIREDFDAREPYRFIAHSRHDANRGTQRLKGPAVAGHVRCPNSPASMRRGPEIPTTRCVPGHPCGCAATITVADTDHERDRQRLPWQSTAWALSYNRRTLVEGLNAQLRFLDADINHGFIQVLGRQATNLLLAFAIAGHNAIQIHKWFSARALPEPWQIELGEKPDTRPVGRGTRSRKTKHRAPPGKDFRHTTS</sequence>
<evidence type="ECO:0000256" key="1">
    <source>
        <dbReference type="SAM" id="MobiDB-lite"/>
    </source>
</evidence>
<feature type="compositionally biased region" description="Basic and acidic residues" evidence="1">
    <location>
        <begin position="478"/>
        <end position="487"/>
    </location>
</feature>
<proteinExistence type="predicted"/>
<feature type="region of interest" description="Disordered" evidence="1">
    <location>
        <begin position="452"/>
        <end position="487"/>
    </location>
</feature>
<feature type="compositionally biased region" description="Basic residues" evidence="1">
    <location>
        <begin position="467"/>
        <end position="477"/>
    </location>
</feature>